<evidence type="ECO:0000256" key="2">
    <source>
        <dbReference type="SAM" id="SignalP"/>
    </source>
</evidence>
<name>A0A4R7ZLM5_9ACTN</name>
<proteinExistence type="predicted"/>
<dbReference type="RefSeq" id="WP_134121662.1">
    <property type="nucleotide sequence ID" value="NZ_SODF01000002.1"/>
</dbReference>
<protein>
    <recommendedName>
        <fullName evidence="5">PknH-like protein</fullName>
    </recommendedName>
</protein>
<reference evidence="3 4" key="1">
    <citation type="submission" date="2019-03" db="EMBL/GenBank/DDBJ databases">
        <title>Genomic Encyclopedia of Type Strains, Phase III (KMG-III): the genomes of soil and plant-associated and newly described type strains.</title>
        <authorList>
            <person name="Whitman W."/>
        </authorList>
    </citation>
    <scope>NUCLEOTIDE SEQUENCE [LARGE SCALE GENOMIC DNA]</scope>
    <source>
        <strain evidence="3 4">VKM Ac-2570</strain>
    </source>
</reference>
<sequence length="261" mass="27897">MSRWAVVTGCLVLALAGCTTSDKATDQVAPPTTPPSKPAATPSGSTYTLVPRVKTTPTPAKFRYLAGDLLLALPTVYGTHTLETSLYIYPPGPDPTRRPDPLAVWKVEPAICRDVIRYSGVPGIPGDFIAPTTPSAVAKDSLGQGIGNEQPFVSANVVELAGALGDRLLDQRLPTPPECAHILIDGKDRASVVERSLPGFGARSRYIVRTYPVGTQTYTERTLQYRTATYVVLVRLDAFANPEASFLAFAAKTRDGLKTLG</sequence>
<dbReference type="AlphaFoldDB" id="A0A4R7ZLM5"/>
<keyword evidence="2" id="KW-0732">Signal</keyword>
<feature type="signal peptide" evidence="2">
    <location>
        <begin position="1"/>
        <end position="24"/>
    </location>
</feature>
<dbReference type="PROSITE" id="PS51257">
    <property type="entry name" value="PROKAR_LIPOPROTEIN"/>
    <property type="match status" value="1"/>
</dbReference>
<keyword evidence="4" id="KW-1185">Reference proteome</keyword>
<feature type="chain" id="PRO_5020280719" description="PknH-like protein" evidence="2">
    <location>
        <begin position="25"/>
        <end position="261"/>
    </location>
</feature>
<evidence type="ECO:0008006" key="5">
    <source>
        <dbReference type="Google" id="ProtNLM"/>
    </source>
</evidence>
<feature type="region of interest" description="Disordered" evidence="1">
    <location>
        <begin position="23"/>
        <end position="46"/>
    </location>
</feature>
<accession>A0A4R7ZLM5</accession>
<dbReference type="Proteomes" id="UP000295447">
    <property type="component" value="Unassembled WGS sequence"/>
</dbReference>
<organism evidence="3 4">
    <name type="scientific">Kribbella kalugense</name>
    <dbReference type="NCBI Taxonomy" id="2512221"/>
    <lineage>
        <taxon>Bacteria</taxon>
        <taxon>Bacillati</taxon>
        <taxon>Actinomycetota</taxon>
        <taxon>Actinomycetes</taxon>
        <taxon>Propionibacteriales</taxon>
        <taxon>Kribbellaceae</taxon>
        <taxon>Kribbella</taxon>
    </lineage>
</organism>
<dbReference type="EMBL" id="SODF01000002">
    <property type="protein sequence ID" value="TDW18713.1"/>
    <property type="molecule type" value="Genomic_DNA"/>
</dbReference>
<evidence type="ECO:0000256" key="1">
    <source>
        <dbReference type="SAM" id="MobiDB-lite"/>
    </source>
</evidence>
<evidence type="ECO:0000313" key="4">
    <source>
        <dbReference type="Proteomes" id="UP000295447"/>
    </source>
</evidence>
<comment type="caution">
    <text evidence="3">The sequence shown here is derived from an EMBL/GenBank/DDBJ whole genome shotgun (WGS) entry which is preliminary data.</text>
</comment>
<evidence type="ECO:0000313" key="3">
    <source>
        <dbReference type="EMBL" id="TDW18713.1"/>
    </source>
</evidence>
<dbReference type="OrthoDB" id="3818351at2"/>
<gene>
    <name evidence="3" type="ORF">EV650_5309</name>
</gene>